<sequence length="116" mass="13347">MRTFSLLILVAFLCTSVTSFSQSEATVKTDVNKDVDVTVVYEQVVKEGYGTAYIYKELANAHYFKNNHVKAKKWFEKLFDIEKTTDETLLFRYKQTLKALKLDKSPNDYVSVSVSN</sequence>
<dbReference type="AlphaFoldDB" id="A0A7G8PSC4"/>
<dbReference type="Gene3D" id="1.25.40.10">
    <property type="entry name" value="Tetratricopeptide repeat domain"/>
    <property type="match status" value="1"/>
</dbReference>
<evidence type="ECO:0000313" key="2">
    <source>
        <dbReference type="EMBL" id="QNJ97240.1"/>
    </source>
</evidence>
<dbReference type="RefSeq" id="WP_186990834.1">
    <property type="nucleotide sequence ID" value="NZ_CP052909.1"/>
</dbReference>
<reference evidence="2 3" key="1">
    <citation type="submission" date="2020-04" db="EMBL/GenBank/DDBJ databases">
        <title>Genome sequence of Altibacter aquimarinus strain ALE3EI.</title>
        <authorList>
            <person name="Oh H.-M."/>
            <person name="Jang D."/>
        </authorList>
    </citation>
    <scope>NUCLEOTIDE SEQUENCE [LARGE SCALE GENOMIC DNA]</scope>
    <source>
        <strain evidence="2 3">ALE3EI</strain>
    </source>
</reference>
<keyword evidence="1" id="KW-0732">Signal</keyword>
<dbReference type="InterPro" id="IPR011990">
    <property type="entry name" value="TPR-like_helical_dom_sf"/>
</dbReference>
<evidence type="ECO:0008006" key="4">
    <source>
        <dbReference type="Google" id="ProtNLM"/>
    </source>
</evidence>
<evidence type="ECO:0000313" key="3">
    <source>
        <dbReference type="Proteomes" id="UP000515514"/>
    </source>
</evidence>
<dbReference type="Proteomes" id="UP000515514">
    <property type="component" value="Chromosome"/>
</dbReference>
<protein>
    <recommendedName>
        <fullName evidence="4">Flagellar motor protein MotB</fullName>
    </recommendedName>
</protein>
<dbReference type="KEGG" id="alti:ALE3EI_0663"/>
<evidence type="ECO:0000256" key="1">
    <source>
        <dbReference type="SAM" id="SignalP"/>
    </source>
</evidence>
<proteinExistence type="predicted"/>
<name>A0A7G8PSC4_9FLAO</name>
<keyword evidence="3" id="KW-1185">Reference proteome</keyword>
<organism evidence="2 3">
    <name type="scientific">Constantimarinum furrinae</name>
    <dbReference type="NCBI Taxonomy" id="2562285"/>
    <lineage>
        <taxon>Bacteria</taxon>
        <taxon>Pseudomonadati</taxon>
        <taxon>Bacteroidota</taxon>
        <taxon>Flavobacteriia</taxon>
        <taxon>Flavobacteriales</taxon>
        <taxon>Flavobacteriaceae</taxon>
        <taxon>Altibacter/Constantimarinum group</taxon>
        <taxon>Constantimarinum</taxon>
    </lineage>
</organism>
<dbReference type="EMBL" id="CP052909">
    <property type="protein sequence ID" value="QNJ97240.1"/>
    <property type="molecule type" value="Genomic_DNA"/>
</dbReference>
<gene>
    <name evidence="2" type="ORF">ALE3EI_0663</name>
</gene>
<accession>A0A7G8PSC4</accession>
<feature type="chain" id="PRO_5028941405" description="Flagellar motor protein MotB" evidence="1">
    <location>
        <begin position="22"/>
        <end position="116"/>
    </location>
</feature>
<feature type="signal peptide" evidence="1">
    <location>
        <begin position="1"/>
        <end position="21"/>
    </location>
</feature>